<feature type="binding site" evidence="7">
    <location>
        <position position="541"/>
    </location>
    <ligand>
        <name>Mg(2+)</name>
        <dbReference type="ChEBI" id="CHEBI:18420"/>
    </ligand>
</feature>
<feature type="binding site" evidence="7">
    <location>
        <position position="537"/>
    </location>
    <ligand>
        <name>Mg(2+)</name>
        <dbReference type="ChEBI" id="CHEBI:18420"/>
    </ligand>
</feature>
<dbReference type="PROSITE" id="PS50522">
    <property type="entry name" value="RDRP_PHAGE"/>
    <property type="match status" value="1"/>
</dbReference>
<dbReference type="InterPro" id="IPR001205">
    <property type="entry name" value="RNA-dir_pol_C"/>
</dbReference>
<reference evidence="10 11" key="2">
    <citation type="journal article" date="2000" name="Virology">
        <title>Characterization of phi 13, a bacteriophage related to phi 6 and containing three dsRNA genomic segments.</title>
        <authorList>
            <person name="Qiao X."/>
            <person name="Qiao J."/>
            <person name="Onodera S."/>
            <person name="Mindich L."/>
        </authorList>
    </citation>
    <scope>NUCLEOTIDE SEQUENCE [LARGE SCALE GENOMIC DNA]</scope>
</reference>
<dbReference type="GO" id="GO:0003968">
    <property type="term" value="F:RNA-directed RNA polymerase activity"/>
    <property type="evidence" value="ECO:0000314"/>
    <property type="project" value="CACAO"/>
</dbReference>
<feature type="compositionally biased region" description="Basic and acidic residues" evidence="8">
    <location>
        <begin position="1"/>
        <end position="24"/>
    </location>
</feature>
<dbReference type="InterPro" id="IPR043110">
    <property type="entry name" value="Cystovir_RNA-dir_pol_N"/>
</dbReference>
<dbReference type="FunFam" id="1.10.490.60:FF:000001">
    <property type="match status" value="1"/>
</dbReference>
<evidence type="ECO:0000256" key="1">
    <source>
        <dbReference type="ARBA" id="ARBA00012494"/>
    </source>
</evidence>
<dbReference type="InterPro" id="IPR007096">
    <property type="entry name" value="RNA-dir_Rpol_cat_phage"/>
</dbReference>
<name>Q9FZT2_9VIRU</name>
<dbReference type="InterPro" id="IPR043502">
    <property type="entry name" value="DNA/RNA_pol_sf"/>
</dbReference>
<dbReference type="InterPro" id="IPR016406">
    <property type="entry name" value="Cystovir_RNA-dir_pol"/>
</dbReference>
<dbReference type="EMBL" id="AF261668">
    <property type="protein sequence ID" value="AAG00444.1"/>
    <property type="molecule type" value="Genomic_RNA"/>
</dbReference>
<dbReference type="GO" id="GO:0039694">
    <property type="term" value="P:viral RNA genome replication"/>
    <property type="evidence" value="ECO:0007669"/>
    <property type="project" value="InterPro"/>
</dbReference>
<organism evidence="10 11">
    <name type="scientific">Pseudomonas phage phi13</name>
    <dbReference type="NCBI Taxonomy" id="134554"/>
    <lineage>
        <taxon>Viruses</taxon>
        <taxon>Riboviria</taxon>
        <taxon>Orthornavirae</taxon>
        <taxon>Duplornaviricota</taxon>
        <taxon>Vidaverviricetes</taxon>
        <taxon>Mindivirales</taxon>
        <taxon>Cystoviridae</taxon>
        <taxon>Gammacystovirus</taxon>
        <taxon>Gammacystovirus phi13</taxon>
        <taxon>Cystovirus phi13</taxon>
    </lineage>
</organism>
<dbReference type="KEGG" id="vg:963883"/>
<dbReference type="OrthoDB" id="4042at10239"/>
<gene>
    <name evidence="10" type="primary">2</name>
</gene>
<dbReference type="SUPFAM" id="SSF56672">
    <property type="entry name" value="DNA/RNA polymerases"/>
    <property type="match status" value="1"/>
</dbReference>
<proteinExistence type="predicted"/>
<dbReference type="Gene3D" id="3.30.70.1600">
    <property type="match status" value="2"/>
</dbReference>
<evidence type="ECO:0000256" key="7">
    <source>
        <dbReference type="PIRSR" id="PIRSR004131-1"/>
    </source>
</evidence>
<evidence type="ECO:0000256" key="4">
    <source>
        <dbReference type="ARBA" id="ARBA00022695"/>
    </source>
</evidence>
<keyword evidence="7" id="KW-0460">Magnesium</keyword>
<evidence type="ECO:0000313" key="11">
    <source>
        <dbReference type="Proteomes" id="UP000000733"/>
    </source>
</evidence>
<dbReference type="EC" id="2.7.7.48" evidence="1"/>
<keyword evidence="7" id="KW-0479">Metal-binding</keyword>
<dbReference type="Pfam" id="PF00680">
    <property type="entry name" value="RdRP_1"/>
    <property type="match status" value="1"/>
</dbReference>
<evidence type="ECO:0000256" key="6">
    <source>
        <dbReference type="ARBA" id="ARBA00022953"/>
    </source>
</evidence>
<dbReference type="GO" id="GO:0006351">
    <property type="term" value="P:DNA-templated transcription"/>
    <property type="evidence" value="ECO:0007669"/>
    <property type="project" value="InterPro"/>
</dbReference>
<keyword evidence="5" id="KW-0547">Nucleotide-binding</keyword>
<evidence type="ECO:0000256" key="8">
    <source>
        <dbReference type="SAM" id="MobiDB-lite"/>
    </source>
</evidence>
<keyword evidence="4" id="KW-0548">Nucleotidyltransferase</keyword>
<dbReference type="PIRSF" id="PIRSF004131">
    <property type="entry name" value="RNA_pol_phage_P2"/>
    <property type="match status" value="1"/>
</dbReference>
<accession>Q9FZT2</accession>
<evidence type="ECO:0000256" key="3">
    <source>
        <dbReference type="ARBA" id="ARBA00022679"/>
    </source>
</evidence>
<dbReference type="GO" id="GO:0046872">
    <property type="term" value="F:metal ion binding"/>
    <property type="evidence" value="ECO:0007669"/>
    <property type="project" value="UniProtKB-KW"/>
</dbReference>
<protein>
    <recommendedName>
        <fullName evidence="1">RNA-directed RNA polymerase</fullName>
        <ecNumber evidence="1">2.7.7.48</ecNumber>
    </recommendedName>
</protein>
<evidence type="ECO:0000256" key="5">
    <source>
        <dbReference type="ARBA" id="ARBA00022741"/>
    </source>
</evidence>
<dbReference type="GO" id="GO:0003723">
    <property type="term" value="F:RNA binding"/>
    <property type="evidence" value="ECO:0007669"/>
    <property type="project" value="InterPro"/>
</dbReference>
<keyword evidence="2" id="KW-0696">RNA-directed RNA polymerase</keyword>
<evidence type="ECO:0000259" key="9">
    <source>
        <dbReference type="PROSITE" id="PS50522"/>
    </source>
</evidence>
<reference evidence="10 11" key="1">
    <citation type="journal article" date="1999" name="J. Bacteriol.">
        <title>Isolation of additional bacteriophages with genomes of segmented double-stranded RNA.</title>
        <authorList>
            <person name="Mindich L."/>
            <person name="Qiao X."/>
            <person name="Qiao J."/>
            <person name="Onodera S."/>
            <person name="Romantschuk M."/>
            <person name="Hoogstraten D."/>
        </authorList>
    </citation>
    <scope>NUCLEOTIDE SEQUENCE [LARGE SCALE GENOMIC DNA]</scope>
</reference>
<feature type="binding site" evidence="7">
    <location>
        <position position="500"/>
    </location>
    <ligand>
        <name>Mg(2+)</name>
        <dbReference type="ChEBI" id="CHEBI:18420"/>
    </ligand>
</feature>
<feature type="domain" description="RdRp catalytic" evidence="9">
    <location>
        <begin position="356"/>
        <end position="532"/>
    </location>
</feature>
<sequence>MTSRFGEDEQDAHHSEHVDLDVELGHTVSARSTGKPRAPWKRKLGYEGGAPVFDGSDAHVDALFRANNNNSAAKRNREAPFREGPIETMRDRMSWDESNLRVMDRLSTKLTDRFPASTDKLGRVGPNAIRANFLGLRHVPGLPMIPATFPLTDNTKKRNDAGLADGPINKQHELIFRATIRLFFSSLENQGLKIARGSSTGCPDFQKTMSAKVMTATRALANAEAAGKLYLKGAYREAFLLYDFGGCYYVVYREQMSDAVTVDEAGDFVAKVRQVATEEYAVSGGHKGKMIEASKDPSRLRDAGYYVPEGFFATRRRTAMACPFTSNAPIMVIAQSVRARVYHEYAYTLHHTTRSQKQEKVSDWNFAIATDVSDHDTFWPGWLLDLICDELAEMGFADWWIEILRTTMRLPVYVSAPGPDIGHVLFGDWENPQMNVGLPSGIGITDLMGSLLMVPCYTIMQLDHTAPHLWASVRDLPSACTWMDSYLRGNEEILQMSKSDDALLGWKRGPSSAAARKLLDKMQEGDKTLSPYMIISYEHGGAFLGDILTYDHTGDLADARFTGNVISYVVNMFCPEYSVDSKQPSREKRARPFAGLAVEAAPTVFGSAPHFDDINDVIEEVHHDMLGYSYRAFRQDILAEDKAALADWIRRRSSFESLGALSPIDHEVLADPSKMWWKFDILEINPAVVELVSSGLERSLTESFFNSVTRDVR</sequence>
<keyword evidence="3" id="KW-0808">Transferase</keyword>
<evidence type="ECO:0000313" key="10">
    <source>
        <dbReference type="EMBL" id="AAG00444.1"/>
    </source>
</evidence>
<evidence type="ECO:0000256" key="2">
    <source>
        <dbReference type="ARBA" id="ARBA00022484"/>
    </source>
</evidence>
<dbReference type="GO" id="GO:0000166">
    <property type="term" value="F:nucleotide binding"/>
    <property type="evidence" value="ECO:0007669"/>
    <property type="project" value="UniProtKB-KW"/>
</dbReference>
<dbReference type="Proteomes" id="UP000000733">
    <property type="component" value="Genome"/>
</dbReference>
<feature type="region of interest" description="Disordered" evidence="8">
    <location>
        <begin position="1"/>
        <end position="42"/>
    </location>
</feature>
<keyword evidence="11" id="KW-1185">Reference proteome</keyword>
<keyword evidence="6" id="KW-0693">Viral RNA replication</keyword>
<dbReference type="Gene3D" id="1.10.490.60">
    <property type="entry name" value="Phage p2 RNA dependent RNA polymerase domain"/>
    <property type="match status" value="1"/>
</dbReference>